<comment type="caution">
    <text evidence="2">The sequence shown here is derived from an EMBL/GenBank/DDBJ whole genome shotgun (WGS) entry which is preliminary data.</text>
</comment>
<dbReference type="SUPFAM" id="SSF55729">
    <property type="entry name" value="Acyl-CoA N-acyltransferases (Nat)"/>
    <property type="match status" value="1"/>
</dbReference>
<gene>
    <name evidence="2" type="ORF">GCM10010466_40580</name>
</gene>
<dbReference type="PANTHER" id="PTHR43792">
    <property type="entry name" value="GNAT FAMILY, PUTATIVE (AFU_ORTHOLOGUE AFUA_3G00765)-RELATED-RELATED"/>
    <property type="match status" value="1"/>
</dbReference>
<dbReference type="InterPro" id="IPR016181">
    <property type="entry name" value="Acyl_CoA_acyltransferase"/>
</dbReference>
<evidence type="ECO:0000313" key="3">
    <source>
        <dbReference type="Proteomes" id="UP001500320"/>
    </source>
</evidence>
<dbReference type="Pfam" id="PF13302">
    <property type="entry name" value="Acetyltransf_3"/>
    <property type="match status" value="1"/>
</dbReference>
<reference evidence="3" key="1">
    <citation type="journal article" date="2019" name="Int. J. Syst. Evol. Microbiol.">
        <title>The Global Catalogue of Microorganisms (GCM) 10K type strain sequencing project: providing services to taxonomists for standard genome sequencing and annotation.</title>
        <authorList>
            <consortium name="The Broad Institute Genomics Platform"/>
            <consortium name="The Broad Institute Genome Sequencing Center for Infectious Disease"/>
            <person name="Wu L."/>
            <person name="Ma J."/>
        </authorList>
    </citation>
    <scope>NUCLEOTIDE SEQUENCE [LARGE SCALE GENOMIC DNA]</scope>
    <source>
        <strain evidence="3">JCM 9373</strain>
    </source>
</reference>
<dbReference type="InterPro" id="IPR051531">
    <property type="entry name" value="N-acetyltransferase"/>
</dbReference>
<dbReference type="Proteomes" id="UP001500320">
    <property type="component" value="Unassembled WGS sequence"/>
</dbReference>
<proteinExistence type="predicted"/>
<name>A0ABP6NF83_9ACTN</name>
<sequence length="214" mass="23606">MTANTGHRDPWENGSPVELRTARLLLRPWRASDLEPFAELNADPEVMEHFPAPLSREESDAFATATAEAIVRQGWGRWALEVSATGEFIGFTGLHRPAFEAHFTPAVEVAWRLGRRSWGKGYATEAAAAALDFAFDRLGLDEVVSFTATTNLRSRAVMERLGMTRDPAEDFDHPALPPGHRLRRHVLFRLPAAHRGPARRMAPTTSGAGSEDLG</sequence>
<accession>A0ABP6NF83</accession>
<evidence type="ECO:0000313" key="2">
    <source>
        <dbReference type="EMBL" id="GAA3145406.1"/>
    </source>
</evidence>
<protein>
    <submittedName>
        <fullName evidence="2">GNAT family N-acetyltransferase</fullName>
    </submittedName>
</protein>
<dbReference type="Gene3D" id="3.40.630.30">
    <property type="match status" value="1"/>
</dbReference>
<organism evidence="2 3">
    <name type="scientific">Planomonospora alba</name>
    <dbReference type="NCBI Taxonomy" id="161354"/>
    <lineage>
        <taxon>Bacteria</taxon>
        <taxon>Bacillati</taxon>
        <taxon>Actinomycetota</taxon>
        <taxon>Actinomycetes</taxon>
        <taxon>Streptosporangiales</taxon>
        <taxon>Streptosporangiaceae</taxon>
        <taxon>Planomonospora</taxon>
    </lineage>
</organism>
<evidence type="ECO:0000259" key="1">
    <source>
        <dbReference type="PROSITE" id="PS51186"/>
    </source>
</evidence>
<dbReference type="PANTHER" id="PTHR43792:SF1">
    <property type="entry name" value="N-ACETYLTRANSFERASE DOMAIN-CONTAINING PROTEIN"/>
    <property type="match status" value="1"/>
</dbReference>
<keyword evidence="3" id="KW-1185">Reference proteome</keyword>
<feature type="domain" description="N-acetyltransferase" evidence="1">
    <location>
        <begin position="24"/>
        <end position="183"/>
    </location>
</feature>
<dbReference type="InterPro" id="IPR000182">
    <property type="entry name" value="GNAT_dom"/>
</dbReference>
<dbReference type="PROSITE" id="PS51186">
    <property type="entry name" value="GNAT"/>
    <property type="match status" value="1"/>
</dbReference>
<dbReference type="RefSeq" id="WP_344861797.1">
    <property type="nucleotide sequence ID" value="NZ_BAAAUT010000032.1"/>
</dbReference>
<dbReference type="EMBL" id="BAAAUT010000032">
    <property type="protein sequence ID" value="GAA3145406.1"/>
    <property type="molecule type" value="Genomic_DNA"/>
</dbReference>